<accession>A0A1A7W8Y7</accession>
<dbReference type="EMBL" id="HADW01000581">
    <property type="protein sequence ID" value="SBP01981.1"/>
    <property type="molecule type" value="Transcribed_RNA"/>
</dbReference>
<evidence type="ECO:0000256" key="1">
    <source>
        <dbReference type="SAM" id="MobiDB-lite"/>
    </source>
</evidence>
<sequence length="165" mass="18352">MRQIARGACRTGGPQPNRGNPTLNRAAARESGPVPPLLNPHRTDPDPSRTTGEHPAARDKLLPTRNRWTKPGVRVSGSSGGAEPSRRFRSRVTKHSPSSPQTRRNEEKSRKVSKTFVFSMQGGVGGCLSLEEVRLKQQQEMMQAKRKPKQLIRKQVMEETPVLTL</sequence>
<protein>
    <submittedName>
        <fullName evidence="2">Zgc:194621</fullName>
    </submittedName>
</protein>
<evidence type="ECO:0000313" key="2">
    <source>
        <dbReference type="EMBL" id="SBP01981.1"/>
    </source>
</evidence>
<name>A0A1A7W8Y7_9TELE</name>
<reference evidence="2" key="1">
    <citation type="submission" date="2016-05" db="EMBL/GenBank/DDBJ databases">
        <authorList>
            <person name="Lavstsen T."/>
            <person name="Jespersen J.S."/>
        </authorList>
    </citation>
    <scope>NUCLEOTIDE SEQUENCE</scope>
    <source>
        <tissue evidence="2">Brain</tissue>
    </source>
</reference>
<feature type="compositionally biased region" description="Basic and acidic residues" evidence="1">
    <location>
        <begin position="41"/>
        <end position="62"/>
    </location>
</feature>
<proteinExistence type="predicted"/>
<reference evidence="2" key="2">
    <citation type="submission" date="2016-06" db="EMBL/GenBank/DDBJ databases">
        <title>The genome of a short-lived fish provides insights into sex chromosome evolution and the genetic control of aging.</title>
        <authorList>
            <person name="Reichwald K."/>
            <person name="Felder M."/>
            <person name="Petzold A."/>
            <person name="Koch P."/>
            <person name="Groth M."/>
            <person name="Platzer M."/>
        </authorList>
    </citation>
    <scope>NUCLEOTIDE SEQUENCE</scope>
    <source>
        <tissue evidence="2">Brain</tissue>
    </source>
</reference>
<feature type="region of interest" description="Disordered" evidence="1">
    <location>
        <begin position="1"/>
        <end position="112"/>
    </location>
</feature>
<organism evidence="2">
    <name type="scientific">Iconisemion striatum</name>
    <dbReference type="NCBI Taxonomy" id="60296"/>
    <lineage>
        <taxon>Eukaryota</taxon>
        <taxon>Metazoa</taxon>
        <taxon>Chordata</taxon>
        <taxon>Craniata</taxon>
        <taxon>Vertebrata</taxon>
        <taxon>Euteleostomi</taxon>
        <taxon>Actinopterygii</taxon>
        <taxon>Neopterygii</taxon>
        <taxon>Teleostei</taxon>
        <taxon>Neoteleostei</taxon>
        <taxon>Acanthomorphata</taxon>
        <taxon>Ovalentaria</taxon>
        <taxon>Atherinomorphae</taxon>
        <taxon>Cyprinodontiformes</taxon>
        <taxon>Nothobranchiidae</taxon>
        <taxon>Iconisemion</taxon>
    </lineage>
</organism>
<dbReference type="AlphaFoldDB" id="A0A1A7W8Y7"/>
<gene>
    <name evidence="2" type="primary">ZGC:194621</name>
</gene>